<gene>
    <name evidence="2" type="ORF">E5S67_05557</name>
</gene>
<evidence type="ECO:0000313" key="3">
    <source>
        <dbReference type="Proteomes" id="UP000702425"/>
    </source>
</evidence>
<dbReference type="Pfam" id="PF11580">
    <property type="entry name" value="DUF3239"/>
    <property type="match status" value="1"/>
</dbReference>
<name>A0ABX2D5D8_9CYAN</name>
<protein>
    <submittedName>
        <fullName evidence="2">Uncharacterized protein</fullName>
    </submittedName>
</protein>
<dbReference type="InterPro" id="IPR021632">
    <property type="entry name" value="DUF3239"/>
</dbReference>
<evidence type="ECO:0000256" key="1">
    <source>
        <dbReference type="SAM" id="Phobius"/>
    </source>
</evidence>
<feature type="transmembrane region" description="Helical" evidence="1">
    <location>
        <begin position="39"/>
        <end position="59"/>
    </location>
</feature>
<dbReference type="RefSeq" id="WP_172192084.1">
    <property type="nucleotide sequence ID" value="NZ_CAWPPK010000059.1"/>
</dbReference>
<keyword evidence="1" id="KW-0472">Membrane</keyword>
<dbReference type="Proteomes" id="UP000702425">
    <property type="component" value="Unassembled WGS sequence"/>
</dbReference>
<reference evidence="2 3" key="1">
    <citation type="journal article" date="2020" name="Sci. Rep.">
        <title>A novel cyanobacterial geosmin producer, revising GeoA distribution and dispersion patterns in Bacteria.</title>
        <authorList>
            <person name="Churro C."/>
            <person name="Semedo-Aguiar A.P."/>
            <person name="Silva A.D."/>
            <person name="Pereira-Leal J.B."/>
            <person name="Leite R.B."/>
        </authorList>
    </citation>
    <scope>NUCLEOTIDE SEQUENCE [LARGE SCALE GENOMIC DNA]</scope>
    <source>
        <strain evidence="2 3">IPMA8</strain>
    </source>
</reference>
<keyword evidence="1" id="KW-0812">Transmembrane</keyword>
<dbReference type="EMBL" id="SRRZ01000151">
    <property type="protein sequence ID" value="NQE37776.1"/>
    <property type="molecule type" value="Genomic_DNA"/>
</dbReference>
<keyword evidence="3" id="KW-1185">Reference proteome</keyword>
<dbReference type="Gene3D" id="2.40.410.10">
    <property type="entry name" value="putative membrane protein from Corynebacterium diphtheriae superfamily"/>
    <property type="match status" value="1"/>
</dbReference>
<feature type="transmembrane region" description="Helical" evidence="1">
    <location>
        <begin position="71"/>
        <end position="93"/>
    </location>
</feature>
<dbReference type="InterPro" id="IPR023124">
    <property type="entry name" value="DUF3239_dom_sf"/>
</dbReference>
<accession>A0ABX2D5D8</accession>
<organism evidence="2 3">
    <name type="scientific">Microcoleus asticus IPMA8</name>
    <dbReference type="NCBI Taxonomy" id="2563858"/>
    <lineage>
        <taxon>Bacteria</taxon>
        <taxon>Bacillati</taxon>
        <taxon>Cyanobacteriota</taxon>
        <taxon>Cyanophyceae</taxon>
        <taxon>Oscillatoriophycideae</taxon>
        <taxon>Oscillatoriales</taxon>
        <taxon>Microcoleaceae</taxon>
        <taxon>Microcoleus</taxon>
        <taxon>Microcoleus asticus</taxon>
    </lineage>
</organism>
<keyword evidence="1" id="KW-1133">Transmembrane helix</keyword>
<proteinExistence type="predicted"/>
<sequence>MTANPNRTFTLDNNTQASNPGGLNVNYLCWIRSFPQEPVCLISSLTVTIGCDLLVNWALWSGISALLHERIPILPFILITLFLPINSAFWKVISPILQKARFLAIHIRERCLYGCVNPGIVINSNPTLVAVFTDLRTGETPHQAIKVLPQPLKRTKMGIPPVGMRLATIALYEGNVQKGHWDDFHPIVINCVTDNQTDIDRVLQSIPDWEWLELELGLGEIPKQPGLYPISQI</sequence>
<evidence type="ECO:0000313" key="2">
    <source>
        <dbReference type="EMBL" id="NQE37776.1"/>
    </source>
</evidence>
<comment type="caution">
    <text evidence="2">The sequence shown here is derived from an EMBL/GenBank/DDBJ whole genome shotgun (WGS) entry which is preliminary data.</text>
</comment>